<dbReference type="Gene3D" id="3.40.140.10">
    <property type="entry name" value="Cytidine Deaminase, domain 2"/>
    <property type="match status" value="1"/>
</dbReference>
<evidence type="ECO:0000313" key="9">
    <source>
        <dbReference type="EMBL" id="KAA0163575.1"/>
    </source>
</evidence>
<protein>
    <recommendedName>
        <fullName evidence="7">MPN domain-containing protein</fullName>
    </recommendedName>
</protein>
<evidence type="ECO:0000256" key="3">
    <source>
        <dbReference type="ARBA" id="ARBA00022801"/>
    </source>
</evidence>
<dbReference type="FunFam" id="3.40.140.10:FF:000026">
    <property type="entry name" value="26S proteasome non-ATPase regulatory subunit 14"/>
    <property type="match status" value="1"/>
</dbReference>
<evidence type="ECO:0000259" key="7">
    <source>
        <dbReference type="PROSITE" id="PS50249"/>
    </source>
</evidence>
<keyword evidence="6" id="KW-0482">Metalloprotease</keyword>
<evidence type="ECO:0000313" key="11">
    <source>
        <dbReference type="Proteomes" id="UP000322899"/>
    </source>
</evidence>
<evidence type="ECO:0000313" key="12">
    <source>
        <dbReference type="Proteomes" id="UP000323011"/>
    </source>
</evidence>
<evidence type="ECO:0000256" key="2">
    <source>
        <dbReference type="ARBA" id="ARBA00022723"/>
    </source>
</evidence>
<proteinExistence type="predicted"/>
<dbReference type="Proteomes" id="UP000322899">
    <property type="component" value="Unassembled WGS sequence"/>
</dbReference>
<organism evidence="9 13">
    <name type="scientific">Cafeteria roenbergensis</name>
    <name type="common">Marine flagellate</name>
    <dbReference type="NCBI Taxonomy" id="33653"/>
    <lineage>
        <taxon>Eukaryota</taxon>
        <taxon>Sar</taxon>
        <taxon>Stramenopiles</taxon>
        <taxon>Bigyra</taxon>
        <taxon>Opalozoa</taxon>
        <taxon>Bicosoecida</taxon>
        <taxon>Cafeteriaceae</taxon>
        <taxon>Cafeteria</taxon>
    </lineage>
</organism>
<dbReference type="Proteomes" id="UP000325113">
    <property type="component" value="Unassembled WGS sequence"/>
</dbReference>
<reference evidence="11 12" key="1">
    <citation type="submission" date="2019-07" db="EMBL/GenBank/DDBJ databases">
        <title>Genomes of Cafeteria roenbergensis.</title>
        <authorList>
            <person name="Fischer M.G."/>
            <person name="Hackl T."/>
            <person name="Roman M."/>
        </authorList>
    </citation>
    <scope>NUCLEOTIDE SEQUENCE [LARGE SCALE GENOMIC DNA]</scope>
    <source>
        <strain evidence="8 12">BVI</strain>
        <strain evidence="9 13">Cflag</strain>
        <strain evidence="10 11">E4-10P</strain>
    </source>
</reference>
<dbReference type="OMA" id="KTGRHEM"/>
<gene>
    <name evidence="10" type="ORF">FNF27_00318</name>
    <name evidence="8" type="ORF">FNF29_01451</name>
    <name evidence="9" type="ORF">FNF31_02737</name>
</gene>
<evidence type="ECO:0000313" key="13">
    <source>
        <dbReference type="Proteomes" id="UP000325113"/>
    </source>
</evidence>
<keyword evidence="3" id="KW-0378">Hydrolase</keyword>
<keyword evidence="2" id="KW-0479">Metal-binding</keyword>
<dbReference type="CDD" id="cd08069">
    <property type="entry name" value="MPN_RPN11_CSN5"/>
    <property type="match status" value="1"/>
</dbReference>
<dbReference type="GO" id="GO:0006508">
    <property type="term" value="P:proteolysis"/>
    <property type="evidence" value="ECO:0007669"/>
    <property type="project" value="UniProtKB-KW"/>
</dbReference>
<evidence type="ECO:0000256" key="5">
    <source>
        <dbReference type="ARBA" id="ARBA00022942"/>
    </source>
</evidence>
<comment type="caution">
    <text evidence="9">The sequence shown here is derived from an EMBL/GenBank/DDBJ whole genome shotgun (WGS) entry which is preliminary data.</text>
</comment>
<dbReference type="Pfam" id="PF01398">
    <property type="entry name" value="JAB"/>
    <property type="match status" value="1"/>
</dbReference>
<keyword evidence="4" id="KW-0862">Zinc</keyword>
<dbReference type="GO" id="GO:0046872">
    <property type="term" value="F:metal ion binding"/>
    <property type="evidence" value="ECO:0007669"/>
    <property type="project" value="UniProtKB-KW"/>
</dbReference>
<dbReference type="GO" id="GO:0000502">
    <property type="term" value="C:proteasome complex"/>
    <property type="evidence" value="ECO:0007669"/>
    <property type="project" value="UniProtKB-KW"/>
</dbReference>
<dbReference type="GO" id="GO:0008237">
    <property type="term" value="F:metallopeptidase activity"/>
    <property type="evidence" value="ECO:0007669"/>
    <property type="project" value="UniProtKB-KW"/>
</dbReference>
<dbReference type="EMBL" id="VLTM01000021">
    <property type="protein sequence ID" value="KAA0163575.1"/>
    <property type="molecule type" value="Genomic_DNA"/>
</dbReference>
<evidence type="ECO:0000256" key="1">
    <source>
        <dbReference type="ARBA" id="ARBA00022670"/>
    </source>
</evidence>
<dbReference type="InterPro" id="IPR050242">
    <property type="entry name" value="JAMM_MPN+_peptidase_M67A"/>
</dbReference>
<feature type="domain" description="MPN" evidence="7">
    <location>
        <begin position="30"/>
        <end position="165"/>
    </location>
</feature>
<dbReference type="AlphaFoldDB" id="A0A5A8DDZ8"/>
<dbReference type="InterPro" id="IPR000555">
    <property type="entry name" value="JAMM/MPN+_dom"/>
</dbReference>
<evidence type="ECO:0000313" key="10">
    <source>
        <dbReference type="EMBL" id="KAA0178469.1"/>
    </source>
</evidence>
<dbReference type="PANTHER" id="PTHR10410">
    <property type="entry name" value="EUKARYOTIC TRANSLATION INITIATION FACTOR 3 -RELATED"/>
    <property type="match status" value="1"/>
</dbReference>
<dbReference type="EMBL" id="VLTO01000001">
    <property type="protein sequence ID" value="KAA0178469.1"/>
    <property type="molecule type" value="Genomic_DNA"/>
</dbReference>
<keyword evidence="5" id="KW-0647">Proteasome</keyword>
<keyword evidence="12" id="KW-1185">Reference proteome</keyword>
<dbReference type="SMART" id="SM00232">
    <property type="entry name" value="JAB_MPN"/>
    <property type="match status" value="1"/>
</dbReference>
<evidence type="ECO:0000313" key="8">
    <source>
        <dbReference type="EMBL" id="KAA0156033.1"/>
    </source>
</evidence>
<dbReference type="PROSITE" id="PS50249">
    <property type="entry name" value="MPN"/>
    <property type="match status" value="1"/>
</dbReference>
<dbReference type="Proteomes" id="UP000323011">
    <property type="component" value="Unassembled WGS sequence"/>
</dbReference>
<evidence type="ECO:0000256" key="4">
    <source>
        <dbReference type="ARBA" id="ARBA00022833"/>
    </source>
</evidence>
<evidence type="ECO:0000256" key="6">
    <source>
        <dbReference type="ARBA" id="ARBA00023049"/>
    </source>
</evidence>
<dbReference type="SUPFAM" id="SSF102712">
    <property type="entry name" value="JAB1/MPN domain"/>
    <property type="match status" value="1"/>
</dbReference>
<keyword evidence="1" id="KW-0645">Protease</keyword>
<sequence length="309" mass="34707">MEQIMAMMQQHQGMAQAGGNLPQPDTAETVQISSFCLLKMLRHGRAGVPFEVMGLMLGDWVDEYTVKVMDVFAMPQRGTSMSVEAVDEGYQIEMMDMLKPTGRGEVVVGWYHSHPGWDVWLSSVDQATQESFEKLNARCVAVVVDPILSVKGKVVIDAFRLIPKQVMALDLPMRQTTSVVGHLKKPTIRQRMHGLGKMYYSMPVSFRKNELEEKMLRNFDRLEWVRGLRMGSFEDADTLATKRIKAMLPLLDAYAEEVKVDEAAETEEQAAVRRAGKVDARRDLLATSHSLMGDTIARCMGTMLSTVVF</sequence>
<accession>A0A5A8DDZ8</accession>
<dbReference type="Pfam" id="PF23594">
    <property type="entry name" value="RPN11_C"/>
    <property type="match status" value="1"/>
</dbReference>
<dbReference type="InterPro" id="IPR056263">
    <property type="entry name" value="RPN11_C"/>
</dbReference>
<dbReference type="OrthoDB" id="605656at2759"/>
<dbReference type="EMBL" id="VLTN01000005">
    <property type="protein sequence ID" value="KAA0156033.1"/>
    <property type="molecule type" value="Genomic_DNA"/>
</dbReference>
<name>A0A5A8DDZ8_CAFRO</name>
<dbReference type="InterPro" id="IPR037518">
    <property type="entry name" value="MPN"/>
</dbReference>